<name>A0ABX8RIJ7_NOCIO</name>
<proteinExistence type="predicted"/>
<dbReference type="RefSeq" id="WP_218469565.1">
    <property type="nucleotide sequence ID" value="NZ_BAABJN010000011.1"/>
</dbReference>
<dbReference type="EMBL" id="CP078145">
    <property type="protein sequence ID" value="QXN88682.1"/>
    <property type="molecule type" value="Genomic_DNA"/>
</dbReference>
<accession>A0ABX8RIJ7</accession>
<dbReference type="Proteomes" id="UP000694257">
    <property type="component" value="Chromosome"/>
</dbReference>
<keyword evidence="2" id="KW-1185">Reference proteome</keyword>
<evidence type="ECO:0000313" key="1">
    <source>
        <dbReference type="EMBL" id="QXN88682.1"/>
    </source>
</evidence>
<organism evidence="1 2">
    <name type="scientific">Nocardia iowensis</name>
    <dbReference type="NCBI Taxonomy" id="204891"/>
    <lineage>
        <taxon>Bacteria</taxon>
        <taxon>Bacillati</taxon>
        <taxon>Actinomycetota</taxon>
        <taxon>Actinomycetes</taxon>
        <taxon>Mycobacteriales</taxon>
        <taxon>Nocardiaceae</taxon>
        <taxon>Nocardia</taxon>
    </lineage>
</organism>
<gene>
    <name evidence="1" type="ORF">KV110_24165</name>
</gene>
<sequence>MANDSGVHIGGDANLTRSAISGRDANVVNSDTSVAAPADLAQLRRDLVELLDQVHRAGYELPDKDGVAANVNQALQEADKQEPDQSRLKGILQAVSQAVTGFGSLANTATAIDSSIDAIFSD</sequence>
<evidence type="ECO:0000313" key="2">
    <source>
        <dbReference type="Proteomes" id="UP000694257"/>
    </source>
</evidence>
<protein>
    <recommendedName>
        <fullName evidence="3">PE domain-containing protein</fullName>
    </recommendedName>
</protein>
<reference evidence="1 2" key="1">
    <citation type="submission" date="2021-07" db="EMBL/GenBank/DDBJ databases">
        <title>Whole Genome Sequence of Nocardia Iowensis.</title>
        <authorList>
            <person name="Lamm A."/>
            <person name="Collins-Fairclough A.M."/>
            <person name="Bunk B."/>
            <person name="Sproer C."/>
        </authorList>
    </citation>
    <scope>NUCLEOTIDE SEQUENCE [LARGE SCALE GENOMIC DNA]</scope>
    <source>
        <strain evidence="1 2">NRRL 5646</strain>
    </source>
</reference>
<evidence type="ECO:0008006" key="3">
    <source>
        <dbReference type="Google" id="ProtNLM"/>
    </source>
</evidence>